<accession>A0AAW5W9T0</accession>
<comment type="caution">
    <text evidence="1">The sequence shown here is derived from an EMBL/GenBank/DDBJ whole genome shotgun (WGS) entry which is preliminary data.</text>
</comment>
<evidence type="ECO:0000313" key="1">
    <source>
        <dbReference type="EMBL" id="MCX9004795.1"/>
    </source>
</evidence>
<gene>
    <name evidence="1" type="ORF">NLN86_24595</name>
</gene>
<proteinExistence type="predicted"/>
<dbReference type="RefSeq" id="WP_267449826.1">
    <property type="nucleotide sequence ID" value="NZ_JANDBG010000044.1"/>
</dbReference>
<protein>
    <submittedName>
        <fullName evidence="1">Uncharacterized protein</fullName>
    </submittedName>
</protein>
<dbReference type="EMBL" id="JANDBG010000044">
    <property type="protein sequence ID" value="MCX9004795.1"/>
    <property type="molecule type" value="Genomic_DNA"/>
</dbReference>
<reference evidence="1" key="1">
    <citation type="submission" date="2022-07" db="EMBL/GenBank/DDBJ databases">
        <title>Genome Sequence of Citrobacter portucalensis from Edible Snails.</title>
        <authorList>
            <person name="Okafor A.C."/>
            <person name="Ogbo F.C."/>
            <person name="Ruppitsch W."/>
            <person name="Allerberger F."/>
        </authorList>
    </citation>
    <scope>NUCLEOTIDE SEQUENCE</scope>
    <source>
        <strain evidence="1">Igbk 7</strain>
    </source>
</reference>
<organism evidence="1 2">
    <name type="scientific">Citrobacter portucalensis</name>
    <dbReference type="NCBI Taxonomy" id="1639133"/>
    <lineage>
        <taxon>Bacteria</taxon>
        <taxon>Pseudomonadati</taxon>
        <taxon>Pseudomonadota</taxon>
        <taxon>Gammaproteobacteria</taxon>
        <taxon>Enterobacterales</taxon>
        <taxon>Enterobacteriaceae</taxon>
        <taxon>Citrobacter</taxon>
        <taxon>Citrobacter freundii complex</taxon>
    </lineage>
</organism>
<sequence length="118" mass="13821">MTMREKSRNADAVCHRELMGHNKIFNFLQKKLYLGRDTRHKLALIAQEMTGEGFNVHNFDAEKAADVISAFVKHMYNDLFSDKKKHHYKPRRRSDNNASDMPDINENICGIVVFIRRL</sequence>
<dbReference type="AlphaFoldDB" id="A0AAW5W9T0"/>
<name>A0AAW5W9T0_9ENTR</name>
<evidence type="ECO:0000313" key="2">
    <source>
        <dbReference type="Proteomes" id="UP001207430"/>
    </source>
</evidence>
<dbReference type="Proteomes" id="UP001207430">
    <property type="component" value="Unassembled WGS sequence"/>
</dbReference>